<dbReference type="Pfam" id="PF02308">
    <property type="entry name" value="MgtC"/>
    <property type="match status" value="1"/>
</dbReference>
<reference evidence="9 10" key="1">
    <citation type="submission" date="2019-08" db="EMBL/GenBank/DDBJ databases">
        <authorList>
            <person name="Guy L."/>
        </authorList>
    </citation>
    <scope>NUCLEOTIDE SEQUENCE [LARGE SCALE GENOMIC DNA]</scope>
    <source>
        <strain evidence="9 10">SGT-108</strain>
    </source>
</reference>
<dbReference type="RefSeq" id="WP_197737257.1">
    <property type="nucleotide sequence ID" value="NZ_LR699119.1"/>
</dbReference>
<proteinExistence type="inferred from homology"/>
<dbReference type="AlphaFoldDB" id="A0A5E4PEI7"/>
<accession>A0A5E4PEI7</accession>
<evidence type="ECO:0000256" key="4">
    <source>
        <dbReference type="ARBA" id="ARBA00022692"/>
    </source>
</evidence>
<evidence type="ECO:0000256" key="6">
    <source>
        <dbReference type="ARBA" id="ARBA00023136"/>
    </source>
</evidence>
<feature type="domain" description="MgtC/SapB/SrpB/YhiD N-terminal" evidence="8">
    <location>
        <begin position="21"/>
        <end position="136"/>
    </location>
</feature>
<keyword evidence="7" id="KW-0997">Cell inner membrane</keyword>
<sequence>MTIPISHPTLITDLEMFFRIIFACLLGCVIGWERERHRNIISAGIRTYGAISMGACAFGIVGLYIALDDPSRVAAQVVTGIGFLGGGIIFRQGDYVTGLTTAATLWATAAVGLSVAVGMYLTSVLTSILIFLLLYLPRMAWWKKISSK</sequence>
<evidence type="ECO:0000256" key="7">
    <source>
        <dbReference type="RuleBase" id="RU365041"/>
    </source>
</evidence>
<dbReference type="Proteomes" id="UP000324194">
    <property type="component" value="Chromosome 1"/>
</dbReference>
<evidence type="ECO:0000256" key="1">
    <source>
        <dbReference type="ARBA" id="ARBA00004651"/>
    </source>
</evidence>
<keyword evidence="3" id="KW-1003">Cell membrane</keyword>
<dbReference type="PANTHER" id="PTHR33778:SF1">
    <property type="entry name" value="MAGNESIUM TRANSPORTER YHID-RELATED"/>
    <property type="match status" value="1"/>
</dbReference>
<evidence type="ECO:0000313" key="10">
    <source>
        <dbReference type="Proteomes" id="UP000324194"/>
    </source>
</evidence>
<dbReference type="KEGG" id="asip:AQUSIP_00180"/>
<name>A0A5E4PEI7_9COXI</name>
<comment type="subcellular location">
    <subcellularLocation>
        <location evidence="7">Cell inner membrane</location>
        <topology evidence="7">Multi-pass membrane protein</topology>
    </subcellularLocation>
    <subcellularLocation>
        <location evidence="1">Cell membrane</location>
        <topology evidence="1">Multi-pass membrane protein</topology>
    </subcellularLocation>
</comment>
<evidence type="ECO:0000256" key="3">
    <source>
        <dbReference type="ARBA" id="ARBA00022475"/>
    </source>
</evidence>
<evidence type="ECO:0000256" key="5">
    <source>
        <dbReference type="ARBA" id="ARBA00022989"/>
    </source>
</evidence>
<keyword evidence="4 7" id="KW-0812">Transmembrane</keyword>
<gene>
    <name evidence="9" type="ORF">AQUSIP_00180</name>
</gene>
<evidence type="ECO:0000313" key="9">
    <source>
        <dbReference type="EMBL" id="VVC74746.1"/>
    </source>
</evidence>
<dbReference type="PRINTS" id="PR01837">
    <property type="entry name" value="MGTCSAPBPROT"/>
</dbReference>
<evidence type="ECO:0000256" key="2">
    <source>
        <dbReference type="ARBA" id="ARBA00009298"/>
    </source>
</evidence>
<comment type="similarity">
    <text evidence="2 7">Belongs to the MgtC/SapB family.</text>
</comment>
<organism evidence="9 10">
    <name type="scientific">Aquicella siphonis</name>
    <dbReference type="NCBI Taxonomy" id="254247"/>
    <lineage>
        <taxon>Bacteria</taxon>
        <taxon>Pseudomonadati</taxon>
        <taxon>Pseudomonadota</taxon>
        <taxon>Gammaproteobacteria</taxon>
        <taxon>Legionellales</taxon>
        <taxon>Coxiellaceae</taxon>
        <taxon>Aquicella</taxon>
    </lineage>
</organism>
<feature type="transmembrane region" description="Helical" evidence="7">
    <location>
        <begin position="73"/>
        <end position="90"/>
    </location>
</feature>
<dbReference type="InterPro" id="IPR049177">
    <property type="entry name" value="MgtC_SapB_SrpB_YhiD_N"/>
</dbReference>
<feature type="transmembrane region" description="Helical" evidence="7">
    <location>
        <begin position="119"/>
        <end position="136"/>
    </location>
</feature>
<dbReference type="InterPro" id="IPR003416">
    <property type="entry name" value="MgtC/SapB/SrpB/YhiD_fam"/>
</dbReference>
<protein>
    <recommendedName>
        <fullName evidence="7">Protein MgtC</fullName>
    </recommendedName>
</protein>
<keyword evidence="10" id="KW-1185">Reference proteome</keyword>
<feature type="transmembrane region" description="Helical" evidence="7">
    <location>
        <begin position="16"/>
        <end position="33"/>
    </location>
</feature>
<dbReference type="PANTHER" id="PTHR33778">
    <property type="entry name" value="PROTEIN MGTC"/>
    <property type="match status" value="1"/>
</dbReference>
<keyword evidence="6 7" id="KW-0472">Membrane</keyword>
<evidence type="ECO:0000259" key="8">
    <source>
        <dbReference type="Pfam" id="PF02308"/>
    </source>
</evidence>
<feature type="transmembrane region" description="Helical" evidence="7">
    <location>
        <begin position="45"/>
        <end position="67"/>
    </location>
</feature>
<dbReference type="GO" id="GO:0005886">
    <property type="term" value="C:plasma membrane"/>
    <property type="evidence" value="ECO:0007669"/>
    <property type="project" value="UniProtKB-SubCell"/>
</dbReference>
<dbReference type="EMBL" id="LR699119">
    <property type="protein sequence ID" value="VVC74746.1"/>
    <property type="molecule type" value="Genomic_DNA"/>
</dbReference>
<keyword evidence="5 7" id="KW-1133">Transmembrane helix</keyword>